<evidence type="ECO:0000259" key="2">
    <source>
        <dbReference type="Pfam" id="PF00248"/>
    </source>
</evidence>
<keyword evidence="4" id="KW-1185">Reference proteome</keyword>
<dbReference type="PANTHER" id="PTHR43625">
    <property type="entry name" value="AFLATOXIN B1 ALDEHYDE REDUCTASE"/>
    <property type="match status" value="1"/>
</dbReference>
<evidence type="ECO:0000313" key="4">
    <source>
        <dbReference type="Proteomes" id="UP000053095"/>
    </source>
</evidence>
<comment type="caution">
    <text evidence="3">The sequence shown here is derived from an EMBL/GenBank/DDBJ whole genome shotgun (WGS) entry which is preliminary data.</text>
</comment>
<keyword evidence="1" id="KW-0560">Oxidoreductase</keyword>
<organism evidence="3 4">
    <name type="scientific">Talaromyces pinophilus</name>
    <name type="common">Penicillium pinophilum</name>
    <dbReference type="NCBI Taxonomy" id="128442"/>
    <lineage>
        <taxon>Eukaryota</taxon>
        <taxon>Fungi</taxon>
        <taxon>Dikarya</taxon>
        <taxon>Ascomycota</taxon>
        <taxon>Pezizomycotina</taxon>
        <taxon>Eurotiomycetes</taxon>
        <taxon>Eurotiomycetidae</taxon>
        <taxon>Eurotiales</taxon>
        <taxon>Trichocomaceae</taxon>
        <taxon>Talaromyces</taxon>
        <taxon>Talaromyces sect. Talaromyces</taxon>
    </lineage>
</organism>
<evidence type="ECO:0000313" key="3">
    <source>
        <dbReference type="EMBL" id="GAM41939.1"/>
    </source>
</evidence>
<dbReference type="GO" id="GO:0016491">
    <property type="term" value="F:oxidoreductase activity"/>
    <property type="evidence" value="ECO:0007669"/>
    <property type="project" value="UniProtKB-KW"/>
</dbReference>
<gene>
    <name evidence="3" type="ORF">TCE0_042f15462</name>
</gene>
<dbReference type="Proteomes" id="UP000053095">
    <property type="component" value="Unassembled WGS sequence"/>
</dbReference>
<dbReference type="Gene3D" id="3.20.20.100">
    <property type="entry name" value="NADP-dependent oxidoreductase domain"/>
    <property type="match status" value="1"/>
</dbReference>
<dbReference type="AlphaFoldDB" id="A0A6V8HJG2"/>
<dbReference type="InterPro" id="IPR020471">
    <property type="entry name" value="AKR"/>
</dbReference>
<reference evidence="4" key="1">
    <citation type="journal article" date="2015" name="Genome Announc.">
        <title>Draft genome sequence of Talaromyces cellulolyticus strain Y-94, a source of lignocellulosic biomass-degrading enzymes.</title>
        <authorList>
            <person name="Fujii T."/>
            <person name="Koike H."/>
            <person name="Sawayama S."/>
            <person name="Yano S."/>
            <person name="Inoue H."/>
        </authorList>
    </citation>
    <scope>NUCLEOTIDE SEQUENCE [LARGE SCALE GENOMIC DNA]</scope>
    <source>
        <strain evidence="4">Y-94</strain>
    </source>
</reference>
<sequence>MPLPTRSLGRGGPGVTSIGIGLMGLSAFYGKPYPDKERFKFLDHVYESGERFWDTSDIYGDSEDLLGRWFKQNPGKREDIFLASKFGIVSPGAARSDPEYVSSACERSLARLGVSYIDLYYVHRVNFDVPIESTVQAMSELKKEGKIRYLGLSEVSAATLRRAHGVHPISAVQMEYSPFSLEIEDPDRGFLATCRELGVAIVAYSPLGRGMLTGKYRSADDFEEGDYRKLAPRYFPDNFSKNLILVDELRELATRKGCTVGQLTLAWLLALGDDIIPIPGTKNLKNFDENMEALTIQLPTVEVQGVRDLVDKAVIHGERYPSTSASLLFANTVNL</sequence>
<evidence type="ECO:0000256" key="1">
    <source>
        <dbReference type="ARBA" id="ARBA00023002"/>
    </source>
</evidence>
<dbReference type="EMBL" id="DF933838">
    <property type="protein sequence ID" value="GAM41939.1"/>
    <property type="molecule type" value="Genomic_DNA"/>
</dbReference>
<feature type="domain" description="NADP-dependent oxidoreductase" evidence="2">
    <location>
        <begin position="18"/>
        <end position="309"/>
    </location>
</feature>
<accession>A0A6V8HJG2</accession>
<name>A0A6V8HJG2_TALPI</name>
<dbReference type="PRINTS" id="PR00069">
    <property type="entry name" value="ALDKETRDTASE"/>
</dbReference>
<dbReference type="InterPro" id="IPR023210">
    <property type="entry name" value="NADP_OxRdtase_dom"/>
</dbReference>
<dbReference type="PANTHER" id="PTHR43625:SF40">
    <property type="entry name" value="ALDO-KETO REDUCTASE YAKC [NADP(+)]"/>
    <property type="match status" value="1"/>
</dbReference>
<proteinExistence type="predicted"/>
<dbReference type="InterPro" id="IPR050791">
    <property type="entry name" value="Aldo-Keto_reductase"/>
</dbReference>
<dbReference type="SUPFAM" id="SSF51430">
    <property type="entry name" value="NAD(P)-linked oxidoreductase"/>
    <property type="match status" value="1"/>
</dbReference>
<protein>
    <recommendedName>
        <fullName evidence="2">NADP-dependent oxidoreductase domain-containing protein</fullName>
    </recommendedName>
</protein>
<dbReference type="Pfam" id="PF00248">
    <property type="entry name" value="Aldo_ket_red"/>
    <property type="match status" value="1"/>
</dbReference>
<dbReference type="GO" id="GO:0005737">
    <property type="term" value="C:cytoplasm"/>
    <property type="evidence" value="ECO:0007669"/>
    <property type="project" value="TreeGrafter"/>
</dbReference>
<dbReference type="InterPro" id="IPR036812">
    <property type="entry name" value="NAD(P)_OxRdtase_dom_sf"/>
</dbReference>